<dbReference type="PRINTS" id="PR00718">
    <property type="entry name" value="PHPHLIPASED"/>
</dbReference>
<reference evidence="3" key="1">
    <citation type="submission" date="2014-12" db="EMBL/GenBank/DDBJ databases">
        <title>Insight into the proteome of Arion vulgaris.</title>
        <authorList>
            <person name="Aradska J."/>
            <person name="Bulat T."/>
            <person name="Smidak R."/>
            <person name="Sarate P."/>
            <person name="Gangsoo J."/>
            <person name="Sialana F."/>
            <person name="Bilban M."/>
            <person name="Lubec G."/>
        </authorList>
    </citation>
    <scope>NUCLEOTIDE SEQUENCE</scope>
    <source>
        <tissue evidence="3">Skin</tissue>
    </source>
</reference>
<sequence length="163" mass="18781">MLDWKLFIYIKLFTCLFYRTSVACGGVTHIEISYRALYNYEDRYSNLSYDTILQQNQDALEAGSAFPDAFYPTVCFEGKYHDVSEDTHWTPFINASINYIQKRYPKPWDENTRKLVAFIMGVQSHQVADVSWHSLGIDQGFLQAMAKTNFHGDFPSAHLAGDL</sequence>
<dbReference type="GO" id="GO:0004621">
    <property type="term" value="F:glycosylphosphatidylinositol phospholipase D activity"/>
    <property type="evidence" value="ECO:0007669"/>
    <property type="project" value="InterPro"/>
</dbReference>
<dbReference type="Pfam" id="PF00882">
    <property type="entry name" value="Zn_dep_PLPC"/>
    <property type="match status" value="1"/>
</dbReference>
<feature type="chain" id="PRO_5002112331" description="Phospholipase C/D domain-containing protein" evidence="1">
    <location>
        <begin position="24"/>
        <end position="163"/>
    </location>
</feature>
<dbReference type="InterPro" id="IPR029002">
    <property type="entry name" value="PLPC/GPLD1"/>
</dbReference>
<name>A0A0B7BX43_9EUPU</name>
<dbReference type="EMBL" id="HACG01049905">
    <property type="protein sequence ID" value="CEK96770.1"/>
    <property type="molecule type" value="Transcribed_RNA"/>
</dbReference>
<gene>
    <name evidence="3" type="primary">ORF213398</name>
</gene>
<evidence type="ECO:0000256" key="1">
    <source>
        <dbReference type="SAM" id="SignalP"/>
    </source>
</evidence>
<feature type="signal peptide" evidence="1">
    <location>
        <begin position="1"/>
        <end position="23"/>
    </location>
</feature>
<dbReference type="AlphaFoldDB" id="A0A0B7BX43"/>
<feature type="domain" description="Phospholipase C/D" evidence="2">
    <location>
        <begin position="28"/>
        <end position="160"/>
    </location>
</feature>
<dbReference type="GO" id="GO:0005615">
    <property type="term" value="C:extracellular space"/>
    <property type="evidence" value="ECO:0007669"/>
    <property type="project" value="TreeGrafter"/>
</dbReference>
<dbReference type="PANTHER" id="PTHR23221">
    <property type="entry name" value="GLYCOSYLPHOSPHATIDYLINOSITOL PHOSPHOLIPASE D"/>
    <property type="match status" value="1"/>
</dbReference>
<proteinExistence type="predicted"/>
<dbReference type="InterPro" id="IPR001028">
    <property type="entry name" value="Gprt_PLipase_D"/>
</dbReference>
<feature type="non-terminal residue" evidence="3">
    <location>
        <position position="163"/>
    </location>
</feature>
<evidence type="ECO:0000313" key="3">
    <source>
        <dbReference type="EMBL" id="CEK96770.1"/>
    </source>
</evidence>
<organism evidence="3">
    <name type="scientific">Arion vulgaris</name>
    <dbReference type="NCBI Taxonomy" id="1028688"/>
    <lineage>
        <taxon>Eukaryota</taxon>
        <taxon>Metazoa</taxon>
        <taxon>Spiralia</taxon>
        <taxon>Lophotrochozoa</taxon>
        <taxon>Mollusca</taxon>
        <taxon>Gastropoda</taxon>
        <taxon>Heterobranchia</taxon>
        <taxon>Euthyneura</taxon>
        <taxon>Panpulmonata</taxon>
        <taxon>Eupulmonata</taxon>
        <taxon>Stylommatophora</taxon>
        <taxon>Helicina</taxon>
        <taxon>Arionoidea</taxon>
        <taxon>Arionidae</taxon>
        <taxon>Arion</taxon>
    </lineage>
</organism>
<protein>
    <recommendedName>
        <fullName evidence="2">Phospholipase C/D domain-containing protein</fullName>
    </recommendedName>
</protein>
<dbReference type="GO" id="GO:0031012">
    <property type="term" value="C:extracellular matrix"/>
    <property type="evidence" value="ECO:0007669"/>
    <property type="project" value="TreeGrafter"/>
</dbReference>
<accession>A0A0B7BX43</accession>
<evidence type="ECO:0000259" key="2">
    <source>
        <dbReference type="Pfam" id="PF00882"/>
    </source>
</evidence>
<dbReference type="PANTHER" id="PTHR23221:SF7">
    <property type="entry name" value="PHOSPHATIDYLINOSITOL-GLYCAN-SPECIFIC PHOSPHOLIPASE D"/>
    <property type="match status" value="1"/>
</dbReference>
<keyword evidence="1" id="KW-0732">Signal</keyword>